<dbReference type="CDD" id="cd00082">
    <property type="entry name" value="HisKA"/>
    <property type="match status" value="1"/>
</dbReference>
<evidence type="ECO:0000313" key="7">
    <source>
        <dbReference type="Proteomes" id="UP001304461"/>
    </source>
</evidence>
<keyword evidence="7" id="KW-1185">Reference proteome</keyword>
<proteinExistence type="predicted"/>
<evidence type="ECO:0000256" key="3">
    <source>
        <dbReference type="ARBA" id="ARBA00022553"/>
    </source>
</evidence>
<dbReference type="Proteomes" id="UP001304461">
    <property type="component" value="Unassembled WGS sequence"/>
</dbReference>
<organism evidence="6 7">
    <name type="scientific">Cyanobium gracile UHCC 0139</name>
    <dbReference type="NCBI Taxonomy" id="3110308"/>
    <lineage>
        <taxon>Bacteria</taxon>
        <taxon>Bacillati</taxon>
        <taxon>Cyanobacteriota</taxon>
        <taxon>Cyanophyceae</taxon>
        <taxon>Synechococcales</taxon>
        <taxon>Prochlorococcaceae</taxon>
        <taxon>Cyanobium</taxon>
    </lineage>
</organism>
<keyword evidence="4" id="KW-1133">Transmembrane helix</keyword>
<dbReference type="PANTHER" id="PTHR45339">
    <property type="entry name" value="HYBRID SIGNAL TRANSDUCTION HISTIDINE KINASE J"/>
    <property type="match status" value="1"/>
</dbReference>
<evidence type="ECO:0000256" key="4">
    <source>
        <dbReference type="SAM" id="Phobius"/>
    </source>
</evidence>
<dbReference type="EC" id="2.7.13.3" evidence="2"/>
<gene>
    <name evidence="6" type="ORF">VB738_03825</name>
</gene>
<accession>A0ABU5RRL6</accession>
<keyword evidence="3" id="KW-0597">Phosphoprotein</keyword>
<evidence type="ECO:0000259" key="5">
    <source>
        <dbReference type="SMART" id="SM00388"/>
    </source>
</evidence>
<dbReference type="InterPro" id="IPR036097">
    <property type="entry name" value="HisK_dim/P_sf"/>
</dbReference>
<evidence type="ECO:0000256" key="2">
    <source>
        <dbReference type="ARBA" id="ARBA00012438"/>
    </source>
</evidence>
<keyword evidence="4" id="KW-0812">Transmembrane</keyword>
<reference evidence="6 7" key="1">
    <citation type="submission" date="2023-12" db="EMBL/GenBank/DDBJ databases">
        <title>Baltic Sea Cyanobacteria.</title>
        <authorList>
            <person name="Delbaje E."/>
            <person name="Fewer D.P."/>
            <person name="Shishido T.K."/>
        </authorList>
    </citation>
    <scope>NUCLEOTIDE SEQUENCE [LARGE SCALE GENOMIC DNA]</scope>
    <source>
        <strain evidence="6 7">UHCC 0139</strain>
    </source>
</reference>
<dbReference type="EMBL" id="JAYGHX010000002">
    <property type="protein sequence ID" value="MEA5390385.1"/>
    <property type="molecule type" value="Genomic_DNA"/>
</dbReference>
<dbReference type="GO" id="GO:0016301">
    <property type="term" value="F:kinase activity"/>
    <property type="evidence" value="ECO:0007669"/>
    <property type="project" value="UniProtKB-KW"/>
</dbReference>
<protein>
    <recommendedName>
        <fullName evidence="2">histidine kinase</fullName>
        <ecNumber evidence="2">2.7.13.3</ecNumber>
    </recommendedName>
</protein>
<dbReference type="PANTHER" id="PTHR45339:SF5">
    <property type="entry name" value="HISTIDINE KINASE"/>
    <property type="match status" value="1"/>
</dbReference>
<comment type="catalytic activity">
    <reaction evidence="1">
        <text>ATP + protein L-histidine = ADP + protein N-phospho-L-histidine.</text>
        <dbReference type="EC" id="2.7.13.3"/>
    </reaction>
</comment>
<keyword evidence="4" id="KW-0472">Membrane</keyword>
<keyword evidence="6" id="KW-0418">Kinase</keyword>
<dbReference type="Gene3D" id="1.10.287.130">
    <property type="match status" value="1"/>
</dbReference>
<dbReference type="RefSeq" id="WP_323304492.1">
    <property type="nucleotide sequence ID" value="NZ_JAYGHX010000002.1"/>
</dbReference>
<name>A0ABU5RRL6_9CYAN</name>
<evidence type="ECO:0000313" key="6">
    <source>
        <dbReference type="EMBL" id="MEA5390385.1"/>
    </source>
</evidence>
<dbReference type="Pfam" id="PF00512">
    <property type="entry name" value="HisKA"/>
    <property type="match status" value="1"/>
</dbReference>
<feature type="domain" description="Signal transduction histidine kinase dimerisation/phosphoacceptor" evidence="5">
    <location>
        <begin position="273"/>
        <end position="338"/>
    </location>
</feature>
<dbReference type="SMART" id="SM00388">
    <property type="entry name" value="HisKA"/>
    <property type="match status" value="1"/>
</dbReference>
<evidence type="ECO:0000256" key="1">
    <source>
        <dbReference type="ARBA" id="ARBA00000085"/>
    </source>
</evidence>
<dbReference type="InterPro" id="IPR003661">
    <property type="entry name" value="HisK_dim/P_dom"/>
</dbReference>
<dbReference type="SUPFAM" id="SSF47384">
    <property type="entry name" value="Homodimeric domain of signal transducing histidine kinase"/>
    <property type="match status" value="1"/>
</dbReference>
<keyword evidence="6" id="KW-0808">Transferase</keyword>
<comment type="caution">
    <text evidence="6">The sequence shown here is derived from an EMBL/GenBank/DDBJ whole genome shotgun (WGS) entry which is preliminary data.</text>
</comment>
<sequence length="375" mass="40221">MGLQGSRGNCRQETGVNVAEVVPISRGKMVRDSFLLSLGIMAISGMAMIVTYWAAERGLNAIIQECLRDLAVVTASEMDGDLHERITRPDQAGSFAYHQAHGPLLRLRRSVPDVDDAYTLRGSDKDLRFVLDSTTNLTNQGDDVSSLVIGQRYANAPLGARGAARFGKVKVSSVPYTDPWGTFLSSFAPFRDRARKTVGLVGVVLSMATLNQQLFPLRLALALSLTGCALLSALAGLLHRCSLRSSARSLEVSLQARDLASRAAQDSEEANLARSTVLATMDHPLRTPLNGVIGLTDILLSTTLTSHPASCLQTVRNSGESLRLLLNQLLNFSVIDSGALVIDAAPCRRRPASPRAIRCGSSWPRTIASTPVSAS</sequence>
<feature type="transmembrane region" description="Helical" evidence="4">
    <location>
        <begin position="34"/>
        <end position="55"/>
    </location>
</feature>